<evidence type="ECO:0000313" key="2">
    <source>
        <dbReference type="EMBL" id="GHC44962.1"/>
    </source>
</evidence>
<comment type="caution">
    <text evidence="2">The sequence shown here is derived from an EMBL/GenBank/DDBJ whole genome shotgun (WGS) entry which is preliminary data.</text>
</comment>
<evidence type="ECO:0000313" key="3">
    <source>
        <dbReference type="Proteomes" id="UP000644507"/>
    </source>
</evidence>
<organism evidence="2 3">
    <name type="scientific">Roseibacillus persicicus</name>
    <dbReference type="NCBI Taxonomy" id="454148"/>
    <lineage>
        <taxon>Bacteria</taxon>
        <taxon>Pseudomonadati</taxon>
        <taxon>Verrucomicrobiota</taxon>
        <taxon>Verrucomicrobiia</taxon>
        <taxon>Verrucomicrobiales</taxon>
        <taxon>Verrucomicrobiaceae</taxon>
        <taxon>Roseibacillus</taxon>
    </lineage>
</organism>
<gene>
    <name evidence="2" type="ORF">GCM10007100_07850</name>
</gene>
<keyword evidence="3" id="KW-1185">Reference proteome</keyword>
<reference evidence="2" key="2">
    <citation type="submission" date="2020-09" db="EMBL/GenBank/DDBJ databases">
        <authorList>
            <person name="Sun Q."/>
            <person name="Kim S."/>
        </authorList>
    </citation>
    <scope>NUCLEOTIDE SEQUENCE</scope>
    <source>
        <strain evidence="2">KCTC 12988</strain>
    </source>
</reference>
<sequence>MMILLSLIAVGILGLSATQIRASRSGDDQKIARANARLALQIAIGKLQKHAGPDTRVTARAELVTPASGSTNPSTSRWTGVWASNPDHLADNKELTADKPIWLVSGSGEVDRSKEIATYSTVGSSSAKEITLFSEARSGSSLSSLSSAGGSSGSDHSELRVALEGVYSSPNQITGAFGYAVSDENIKAHINVTSSERSENRSLYATAVNPQLIELDGETPFLNSDWLEGDESGRYATLATMGIKNKVNPEVHFENDLTAFSRSLLTDTANGGLKTDLTLALESSESNFRKFVDKTPYQELIFPSSGSGGDPGGPKWEQLRNYLNDRVSSRSQVVEARPPTNEDSGFAPVVALMQWAFKVYSVPHKEGTPVQTITTADIRSYVGATFYTYVCPSLVLWNPYDVDMSVGELYFQHTFQGLNVNAGGSVLQAFPAAGRQPGDNEGAPVLRMSLAPGVIKAGSTKRFGVQGYQPYSSNAKVNKLVGVDDLLTVGGFYNEVTNSSSIWGYRNTANSLVKFSNNFWNAHSSLNQSSEFSQDTKLVSINHVGADVDLIGNGLSIRPTFIGMADLPGLGGQGATLRYGTTSPPATQPHEPTYQESMHELLLGFQYFMPFPLSDQIANPQSFINWRNKASRSFQIDMLSIGNIRSPFFTRMAASPNPGRPFSSSPIYVSGGVNNSLGQPFTTWIGGGDGTFSLGSSIDYGFGPTEYSLFEYPREEKVFRSIGELAQANLFNIEDTRNNWGQNNSPIAYTPTYAIGNSYAPILVPLDQIEVDHSPKSQGGETGFVHDYAYKLNKELWDSFFFSTYGKGASSPSSLANERYHFDATDEESIDSSTIAAHLTVEGGFNVNSASPNAWKAVLSAFRDQTVNDKKNSDTHPLTRFDQPLGSGLSESPSTDEPGAYSSFRALSDEQIGKLAENIARFNQERCVAKGRPHLSLAEFINRSLEDGDGSNLAFANSGIIQQALDVEDKEGESINGNFEDTIATFELLNEVIVSDGSVKALTSRKLSTNVPGYLMQSDILARIGPFLTARGDTFKIRTYGDSRDKNGRILATAYCEAVVQRQTEFVDPSDLASTKDFDSLSKINRNYGRRFSLVSFRWLNENEV</sequence>
<dbReference type="EMBL" id="BMXI01000002">
    <property type="protein sequence ID" value="GHC44962.1"/>
    <property type="molecule type" value="Genomic_DNA"/>
</dbReference>
<protein>
    <submittedName>
        <fullName evidence="2">Uncharacterized protein</fullName>
    </submittedName>
</protein>
<accession>A0A918WHR3</accession>
<feature type="compositionally biased region" description="Basic and acidic residues" evidence="1">
    <location>
        <begin position="868"/>
        <end position="879"/>
    </location>
</feature>
<reference evidence="2" key="1">
    <citation type="journal article" date="2014" name="Int. J. Syst. Evol. Microbiol.">
        <title>Complete genome sequence of Corynebacterium casei LMG S-19264T (=DSM 44701T), isolated from a smear-ripened cheese.</title>
        <authorList>
            <consortium name="US DOE Joint Genome Institute (JGI-PGF)"/>
            <person name="Walter F."/>
            <person name="Albersmeier A."/>
            <person name="Kalinowski J."/>
            <person name="Ruckert C."/>
        </authorList>
    </citation>
    <scope>NUCLEOTIDE SEQUENCE</scope>
    <source>
        <strain evidence="2">KCTC 12988</strain>
    </source>
</reference>
<dbReference type="AlphaFoldDB" id="A0A918WHR3"/>
<feature type="region of interest" description="Disordered" evidence="1">
    <location>
        <begin position="868"/>
        <end position="900"/>
    </location>
</feature>
<name>A0A918WHR3_9BACT</name>
<dbReference type="Proteomes" id="UP000644507">
    <property type="component" value="Unassembled WGS sequence"/>
</dbReference>
<proteinExistence type="predicted"/>
<dbReference type="RefSeq" id="WP_189567522.1">
    <property type="nucleotide sequence ID" value="NZ_BMXI01000002.1"/>
</dbReference>
<evidence type="ECO:0000256" key="1">
    <source>
        <dbReference type="SAM" id="MobiDB-lite"/>
    </source>
</evidence>